<dbReference type="InterPro" id="IPR038694">
    <property type="entry name" value="DUF427_sf"/>
</dbReference>
<evidence type="ECO:0000313" key="3">
    <source>
        <dbReference type="Proteomes" id="UP001183176"/>
    </source>
</evidence>
<sequence length="274" mass="31142">MSGHQPDPVLDEKRQAMPNYPAMIARTNQMEPVPRRIRAVLNGQTVLDTDRAVYLWEWSNYPQYYIPVSDIGPDVLIDENREQKLSRGTARRHGLRAGDVNRPGSVRVYTEDSLPGMAGLARIDWDAIDAWYEEDERVYVHPRNPYVRVDALRSTRPVRVELDGVALAESASPVLVFETGLPTRYYVNPTEVDLIHLVPTATETECPYKGTTSRYWSVRIGDTVHDDLAWSYDFPTRQLLPIAGLIAFYNEKVDITLGGHPLDRPVTHFFPGSH</sequence>
<dbReference type="Pfam" id="PF04248">
    <property type="entry name" value="NTP_transf_9"/>
    <property type="match status" value="2"/>
</dbReference>
<proteinExistence type="predicted"/>
<evidence type="ECO:0000313" key="2">
    <source>
        <dbReference type="EMBL" id="MDT0263969.1"/>
    </source>
</evidence>
<feature type="domain" description="DUF427" evidence="1">
    <location>
        <begin position="37"/>
        <end position="113"/>
    </location>
</feature>
<feature type="domain" description="DUF427" evidence="1">
    <location>
        <begin position="158"/>
        <end position="251"/>
    </location>
</feature>
<dbReference type="Gene3D" id="2.170.150.40">
    <property type="entry name" value="Domain of unknown function (DUF427)"/>
    <property type="match status" value="2"/>
</dbReference>
<dbReference type="InterPro" id="IPR007361">
    <property type="entry name" value="DUF427"/>
</dbReference>
<protein>
    <submittedName>
        <fullName evidence="2">DUF427 domain-containing protein</fullName>
    </submittedName>
</protein>
<dbReference type="Proteomes" id="UP001183176">
    <property type="component" value="Unassembled WGS sequence"/>
</dbReference>
<name>A0ABU2JG67_9ACTN</name>
<reference evidence="3" key="1">
    <citation type="submission" date="2023-07" db="EMBL/GenBank/DDBJ databases">
        <title>30 novel species of actinomycetes from the DSMZ collection.</title>
        <authorList>
            <person name="Nouioui I."/>
        </authorList>
    </citation>
    <scope>NUCLEOTIDE SEQUENCE [LARGE SCALE GENOMIC DNA]</scope>
    <source>
        <strain evidence="3">DSM 44399</strain>
    </source>
</reference>
<dbReference type="EMBL" id="JAVREH010000062">
    <property type="protein sequence ID" value="MDT0263969.1"/>
    <property type="molecule type" value="Genomic_DNA"/>
</dbReference>
<evidence type="ECO:0000259" key="1">
    <source>
        <dbReference type="Pfam" id="PF04248"/>
    </source>
</evidence>
<dbReference type="PANTHER" id="PTHR34310:SF9">
    <property type="entry name" value="BLR5716 PROTEIN"/>
    <property type="match status" value="1"/>
</dbReference>
<keyword evidence="3" id="KW-1185">Reference proteome</keyword>
<accession>A0ABU2JG67</accession>
<organism evidence="2 3">
    <name type="scientific">Jatrophihabitans lederbergiae</name>
    <dbReference type="NCBI Taxonomy" id="3075547"/>
    <lineage>
        <taxon>Bacteria</taxon>
        <taxon>Bacillati</taxon>
        <taxon>Actinomycetota</taxon>
        <taxon>Actinomycetes</taxon>
        <taxon>Jatrophihabitantales</taxon>
        <taxon>Jatrophihabitantaceae</taxon>
        <taxon>Jatrophihabitans</taxon>
    </lineage>
</organism>
<comment type="caution">
    <text evidence="2">The sequence shown here is derived from an EMBL/GenBank/DDBJ whole genome shotgun (WGS) entry which is preliminary data.</text>
</comment>
<gene>
    <name evidence="2" type="ORF">RM423_21575</name>
</gene>
<dbReference type="PANTHER" id="PTHR34310">
    <property type="entry name" value="DUF427 DOMAIN PROTEIN (AFU_ORTHOLOGUE AFUA_3G02220)"/>
    <property type="match status" value="1"/>
</dbReference>